<keyword evidence="2" id="KW-0805">Transcription regulation</keyword>
<evidence type="ECO:0000313" key="9">
    <source>
        <dbReference type="Proteomes" id="UP000192678"/>
    </source>
</evidence>
<dbReference type="Gene3D" id="1.10.10.10">
    <property type="entry name" value="Winged helix-like DNA-binding domain superfamily/Winged helix DNA-binding domain"/>
    <property type="match status" value="1"/>
</dbReference>
<dbReference type="CDD" id="cd17535">
    <property type="entry name" value="REC_NarL-like"/>
    <property type="match status" value="1"/>
</dbReference>
<dbReference type="InterPro" id="IPR000792">
    <property type="entry name" value="Tscrpt_reg_LuxR_C"/>
</dbReference>
<dbReference type="AlphaFoldDB" id="A0A1W2C6E9"/>
<dbReference type="InterPro" id="IPR039420">
    <property type="entry name" value="WalR-like"/>
</dbReference>
<dbReference type="CDD" id="cd06170">
    <property type="entry name" value="LuxR_C_like"/>
    <property type="match status" value="1"/>
</dbReference>
<dbReference type="PANTHER" id="PTHR43214">
    <property type="entry name" value="TWO-COMPONENT RESPONSE REGULATOR"/>
    <property type="match status" value="1"/>
</dbReference>
<dbReference type="SUPFAM" id="SSF46894">
    <property type="entry name" value="C-terminal effector domain of the bipartite response regulators"/>
    <property type="match status" value="1"/>
</dbReference>
<dbReference type="Gene3D" id="3.40.50.2300">
    <property type="match status" value="1"/>
</dbReference>
<dbReference type="GO" id="GO:0003677">
    <property type="term" value="F:DNA binding"/>
    <property type="evidence" value="ECO:0007669"/>
    <property type="project" value="UniProtKB-KW"/>
</dbReference>
<dbReference type="PROSITE" id="PS50110">
    <property type="entry name" value="RESPONSE_REGULATORY"/>
    <property type="match status" value="1"/>
</dbReference>
<dbReference type="InterPro" id="IPR011006">
    <property type="entry name" value="CheY-like_superfamily"/>
</dbReference>
<dbReference type="PROSITE" id="PS50043">
    <property type="entry name" value="HTH_LUXR_2"/>
    <property type="match status" value="1"/>
</dbReference>
<sequence>MSNLFTAELKILITDDHRVIQQGLTFVIKEFLNKAIVSYANSVSTTILALKKGKVDLLILDINIPGGSNFKMIEQIREIQPDLKIIIFSAHEESTYALRYLKAGVNGYLEKSASEQEIKEAIRRVLIKGKYFSSNIQDQLLDTYYEGANSKRKLHQLTNREIEIARFIIDGEGTSSIGEKLDLQASTVSTHKKNIFEKLQISNVSELIDLFRMNQQA</sequence>
<dbReference type="InterPro" id="IPR001789">
    <property type="entry name" value="Sig_transdc_resp-reg_receiver"/>
</dbReference>
<keyword evidence="1 5" id="KW-0597">Phosphoprotein</keyword>
<dbReference type="SMART" id="SM00448">
    <property type="entry name" value="REC"/>
    <property type="match status" value="1"/>
</dbReference>
<evidence type="ECO:0000256" key="5">
    <source>
        <dbReference type="PROSITE-ProRule" id="PRU00169"/>
    </source>
</evidence>
<dbReference type="PRINTS" id="PR00038">
    <property type="entry name" value="HTHLUXR"/>
</dbReference>
<dbReference type="Proteomes" id="UP000192678">
    <property type="component" value="Unassembled WGS sequence"/>
</dbReference>
<dbReference type="OrthoDB" id="1013073at2"/>
<keyword evidence="4" id="KW-0804">Transcription</keyword>
<evidence type="ECO:0000259" key="6">
    <source>
        <dbReference type="PROSITE" id="PS50043"/>
    </source>
</evidence>
<dbReference type="InterPro" id="IPR016032">
    <property type="entry name" value="Sig_transdc_resp-reg_C-effctor"/>
</dbReference>
<dbReference type="GO" id="GO:0000160">
    <property type="term" value="P:phosphorelay signal transduction system"/>
    <property type="evidence" value="ECO:0007669"/>
    <property type="project" value="InterPro"/>
</dbReference>
<dbReference type="RefSeq" id="WP_084288976.1">
    <property type="nucleotide sequence ID" value="NZ_FWYB01000003.1"/>
</dbReference>
<feature type="domain" description="HTH luxR-type" evidence="6">
    <location>
        <begin position="150"/>
        <end position="215"/>
    </location>
</feature>
<dbReference type="PROSITE" id="PS00622">
    <property type="entry name" value="HTH_LUXR_1"/>
    <property type="match status" value="1"/>
</dbReference>
<dbReference type="PANTHER" id="PTHR43214:SF41">
    <property type="entry name" value="NITRATE_NITRITE RESPONSE REGULATOR PROTEIN NARP"/>
    <property type="match status" value="1"/>
</dbReference>
<evidence type="ECO:0000256" key="2">
    <source>
        <dbReference type="ARBA" id="ARBA00023015"/>
    </source>
</evidence>
<evidence type="ECO:0000313" key="8">
    <source>
        <dbReference type="EMBL" id="SMC80827.1"/>
    </source>
</evidence>
<reference evidence="8 9" key="1">
    <citation type="submission" date="2017-04" db="EMBL/GenBank/DDBJ databases">
        <authorList>
            <person name="Afonso C.L."/>
            <person name="Miller P.J."/>
            <person name="Scott M.A."/>
            <person name="Spackman E."/>
            <person name="Goraichik I."/>
            <person name="Dimitrov K.M."/>
            <person name="Suarez D.L."/>
            <person name="Swayne D.E."/>
        </authorList>
    </citation>
    <scope>NUCLEOTIDE SEQUENCE [LARGE SCALE GENOMIC DNA]</scope>
    <source>
        <strain evidence="8 9">DSM 19625</strain>
    </source>
</reference>
<dbReference type="InterPro" id="IPR058245">
    <property type="entry name" value="NreC/VraR/RcsB-like_REC"/>
</dbReference>
<feature type="domain" description="Response regulatory" evidence="7">
    <location>
        <begin position="10"/>
        <end position="126"/>
    </location>
</feature>
<evidence type="ECO:0000256" key="3">
    <source>
        <dbReference type="ARBA" id="ARBA00023125"/>
    </source>
</evidence>
<keyword evidence="3" id="KW-0238">DNA-binding</keyword>
<dbReference type="STRING" id="475255.SAMN04488101_103197"/>
<dbReference type="SMART" id="SM00421">
    <property type="entry name" value="HTH_LUXR"/>
    <property type="match status" value="1"/>
</dbReference>
<dbReference type="Pfam" id="PF00072">
    <property type="entry name" value="Response_reg"/>
    <property type="match status" value="1"/>
</dbReference>
<feature type="modified residue" description="4-aspartylphosphate" evidence="5">
    <location>
        <position position="61"/>
    </location>
</feature>
<evidence type="ECO:0000259" key="7">
    <source>
        <dbReference type="PROSITE" id="PS50110"/>
    </source>
</evidence>
<gene>
    <name evidence="8" type="ORF">SAMN04488101_103197</name>
</gene>
<evidence type="ECO:0000256" key="1">
    <source>
        <dbReference type="ARBA" id="ARBA00022553"/>
    </source>
</evidence>
<evidence type="ECO:0000256" key="4">
    <source>
        <dbReference type="ARBA" id="ARBA00023163"/>
    </source>
</evidence>
<name>A0A1W2C6E9_9SPHI</name>
<proteinExistence type="predicted"/>
<organism evidence="8 9">
    <name type="scientific">Pedobacter nyackensis</name>
    <dbReference type="NCBI Taxonomy" id="475255"/>
    <lineage>
        <taxon>Bacteria</taxon>
        <taxon>Pseudomonadati</taxon>
        <taxon>Bacteroidota</taxon>
        <taxon>Sphingobacteriia</taxon>
        <taxon>Sphingobacteriales</taxon>
        <taxon>Sphingobacteriaceae</taxon>
        <taxon>Pedobacter</taxon>
    </lineage>
</organism>
<protein>
    <submittedName>
        <fullName evidence="8">Two component transcriptional regulator, LuxR family</fullName>
    </submittedName>
</protein>
<keyword evidence="9" id="KW-1185">Reference proteome</keyword>
<dbReference type="GO" id="GO:0006355">
    <property type="term" value="P:regulation of DNA-templated transcription"/>
    <property type="evidence" value="ECO:0007669"/>
    <property type="project" value="InterPro"/>
</dbReference>
<dbReference type="SUPFAM" id="SSF52172">
    <property type="entry name" value="CheY-like"/>
    <property type="match status" value="1"/>
</dbReference>
<accession>A0A1W2C6E9</accession>
<dbReference type="EMBL" id="FWYB01000003">
    <property type="protein sequence ID" value="SMC80827.1"/>
    <property type="molecule type" value="Genomic_DNA"/>
</dbReference>
<dbReference type="Pfam" id="PF00196">
    <property type="entry name" value="GerE"/>
    <property type="match status" value="1"/>
</dbReference>
<dbReference type="InterPro" id="IPR036388">
    <property type="entry name" value="WH-like_DNA-bd_sf"/>
</dbReference>